<dbReference type="Pfam" id="PF03371">
    <property type="entry name" value="PRP38"/>
    <property type="match status" value="1"/>
</dbReference>
<keyword evidence="3 7" id="KW-0507">mRNA processing</keyword>
<dbReference type="GO" id="GO:0000398">
    <property type="term" value="P:mRNA splicing, via spliceosome"/>
    <property type="evidence" value="ECO:0007669"/>
    <property type="project" value="UniProtKB-UniRule"/>
</dbReference>
<evidence type="ECO:0000256" key="3">
    <source>
        <dbReference type="ARBA" id="ARBA00022664"/>
    </source>
</evidence>
<proteinExistence type="inferred from homology"/>
<dbReference type="PANTHER" id="PTHR23142">
    <property type="entry name" value="PRE-MRNA-SPLICING FACTOR 38A-RELATED"/>
    <property type="match status" value="1"/>
</dbReference>
<comment type="caution">
    <text evidence="8">The sequence shown here is derived from an EMBL/GenBank/DDBJ whole genome shotgun (WGS) entry which is preliminary data.</text>
</comment>
<evidence type="ECO:0000256" key="2">
    <source>
        <dbReference type="ARBA" id="ARBA00006164"/>
    </source>
</evidence>
<dbReference type="EMBL" id="MPUH01000277">
    <property type="protein sequence ID" value="OMJ84201.1"/>
    <property type="molecule type" value="Genomic_DNA"/>
</dbReference>
<dbReference type="GO" id="GO:0005681">
    <property type="term" value="C:spliceosomal complex"/>
    <property type="evidence" value="ECO:0007669"/>
    <property type="project" value="UniProtKB-KW"/>
</dbReference>
<keyword evidence="4 7" id="KW-0747">Spliceosome</keyword>
<protein>
    <recommendedName>
        <fullName evidence="7">Pre-mRNA-splicing factor 38</fullName>
    </recommendedName>
</protein>
<keyword evidence="5 7" id="KW-0508">mRNA splicing</keyword>
<keyword evidence="6 7" id="KW-0539">Nucleus</keyword>
<evidence type="ECO:0000256" key="5">
    <source>
        <dbReference type="ARBA" id="ARBA00023187"/>
    </source>
</evidence>
<sequence>MDSKCKFHPVKPSPRCRICNSQPLSVQETPEVKQIELKKPEKKHGAVAIWGDKNTWNISSLMRKNVFLSSYFNNELFHMKDLREIIPEMNKHIKSFEPWIPGTCNTPTSLFCILIKLFMLKLTEGQLRFLMDNENTFIKVTAFLYIRFICDPSELWDRYSNYTVDPTIIDPSSNSMSISEFIEKILSDQNYYNLQLPRIPNHILMLINSKIAQLPIRRQRFEKNNEKVYEKDQKIYVFLDGPAIGIFKHREGNKAHVQVDGKDYHVSIADIDDKLTCESLIFKEENNVLTSDKKLYVKRSLSYKNALMFQVPQKRERSPSPEEKTVEVIKKEAKTEVYSLETKNIKKVDDSLGTEYFKLG</sequence>
<accession>A0A1R2C5E5</accession>
<evidence type="ECO:0000256" key="1">
    <source>
        <dbReference type="ARBA" id="ARBA00004123"/>
    </source>
</evidence>
<dbReference type="AlphaFoldDB" id="A0A1R2C5E5"/>
<reference evidence="8 9" key="1">
    <citation type="submission" date="2016-11" db="EMBL/GenBank/DDBJ databases">
        <title>The macronuclear genome of Stentor coeruleus: a giant cell with tiny introns.</title>
        <authorList>
            <person name="Slabodnick M."/>
            <person name="Ruby J.G."/>
            <person name="Reiff S.B."/>
            <person name="Swart E.C."/>
            <person name="Gosai S."/>
            <person name="Prabakaran S."/>
            <person name="Witkowska E."/>
            <person name="Larue G.E."/>
            <person name="Fisher S."/>
            <person name="Freeman R.M."/>
            <person name="Gunawardena J."/>
            <person name="Chu W."/>
            <person name="Stover N.A."/>
            <person name="Gregory B.D."/>
            <person name="Nowacki M."/>
            <person name="Derisi J."/>
            <person name="Roy S.W."/>
            <person name="Marshall W.F."/>
            <person name="Sood P."/>
        </authorList>
    </citation>
    <scope>NUCLEOTIDE SEQUENCE [LARGE SCALE GENOMIC DNA]</scope>
    <source>
        <strain evidence="8">WM001</strain>
    </source>
</reference>
<comment type="subcellular location">
    <subcellularLocation>
        <location evidence="1 7">Nucleus</location>
    </subcellularLocation>
</comment>
<evidence type="ECO:0000313" key="9">
    <source>
        <dbReference type="Proteomes" id="UP000187209"/>
    </source>
</evidence>
<dbReference type="OrthoDB" id="3881at2759"/>
<evidence type="ECO:0000256" key="7">
    <source>
        <dbReference type="RuleBase" id="RU367025"/>
    </source>
</evidence>
<evidence type="ECO:0000313" key="8">
    <source>
        <dbReference type="EMBL" id="OMJ84201.1"/>
    </source>
</evidence>
<dbReference type="Proteomes" id="UP000187209">
    <property type="component" value="Unassembled WGS sequence"/>
</dbReference>
<comment type="similarity">
    <text evidence="2 7">Belongs to the PRP38 family.</text>
</comment>
<comment type="function">
    <text evidence="7">Required for pre-mRNA splicing.</text>
</comment>
<name>A0A1R2C5E5_9CILI</name>
<organism evidence="8 9">
    <name type="scientific">Stentor coeruleus</name>
    <dbReference type="NCBI Taxonomy" id="5963"/>
    <lineage>
        <taxon>Eukaryota</taxon>
        <taxon>Sar</taxon>
        <taxon>Alveolata</taxon>
        <taxon>Ciliophora</taxon>
        <taxon>Postciliodesmatophora</taxon>
        <taxon>Heterotrichea</taxon>
        <taxon>Heterotrichida</taxon>
        <taxon>Stentoridae</taxon>
        <taxon>Stentor</taxon>
    </lineage>
</organism>
<evidence type="ECO:0000256" key="4">
    <source>
        <dbReference type="ARBA" id="ARBA00022728"/>
    </source>
</evidence>
<dbReference type="InterPro" id="IPR005037">
    <property type="entry name" value="PRP38"/>
</dbReference>
<evidence type="ECO:0000256" key="6">
    <source>
        <dbReference type="ARBA" id="ARBA00023242"/>
    </source>
</evidence>
<keyword evidence="9" id="KW-1185">Reference proteome</keyword>
<gene>
    <name evidence="8" type="ORF">SteCoe_14756</name>
</gene>